<dbReference type="OrthoDB" id="6143588at2759"/>
<accession>A0A8S3V885</accession>
<dbReference type="GO" id="GO:0007508">
    <property type="term" value="P:larval heart development"/>
    <property type="evidence" value="ECO:0007669"/>
    <property type="project" value="TreeGrafter"/>
</dbReference>
<organism evidence="1 2">
    <name type="scientific">Mytilus edulis</name>
    <name type="common">Blue mussel</name>
    <dbReference type="NCBI Taxonomy" id="6550"/>
    <lineage>
        <taxon>Eukaryota</taxon>
        <taxon>Metazoa</taxon>
        <taxon>Spiralia</taxon>
        <taxon>Lophotrochozoa</taxon>
        <taxon>Mollusca</taxon>
        <taxon>Bivalvia</taxon>
        <taxon>Autobranchia</taxon>
        <taxon>Pteriomorphia</taxon>
        <taxon>Mytilida</taxon>
        <taxon>Mytiloidea</taxon>
        <taxon>Mytilidae</taxon>
        <taxon>Mytilinae</taxon>
        <taxon>Mytilus</taxon>
    </lineage>
</organism>
<evidence type="ECO:0000313" key="1">
    <source>
        <dbReference type="EMBL" id="CAG2252708.1"/>
    </source>
</evidence>
<gene>
    <name evidence="1" type="ORF">MEDL_64274</name>
</gene>
<dbReference type="PANTHER" id="PTHR33395:SF22">
    <property type="entry name" value="REVERSE TRANSCRIPTASE DOMAIN-CONTAINING PROTEIN"/>
    <property type="match status" value="1"/>
</dbReference>
<name>A0A8S3V885_MYTED</name>
<reference evidence="1" key="1">
    <citation type="submission" date="2021-03" db="EMBL/GenBank/DDBJ databases">
        <authorList>
            <person name="Bekaert M."/>
        </authorList>
    </citation>
    <scope>NUCLEOTIDE SEQUENCE</scope>
</reference>
<dbReference type="Proteomes" id="UP000683360">
    <property type="component" value="Unassembled WGS sequence"/>
</dbReference>
<protein>
    <recommendedName>
        <fullName evidence="3">Endonuclease/exonuclease/phosphatase domain-containing protein</fullName>
    </recommendedName>
</protein>
<dbReference type="GO" id="GO:0061343">
    <property type="term" value="P:cell adhesion involved in heart morphogenesis"/>
    <property type="evidence" value="ECO:0007669"/>
    <property type="project" value="TreeGrafter"/>
</dbReference>
<dbReference type="GO" id="GO:0031012">
    <property type="term" value="C:extracellular matrix"/>
    <property type="evidence" value="ECO:0007669"/>
    <property type="project" value="TreeGrafter"/>
</dbReference>
<dbReference type="EMBL" id="CAJPWZ010003129">
    <property type="protein sequence ID" value="CAG2252708.1"/>
    <property type="molecule type" value="Genomic_DNA"/>
</dbReference>
<dbReference type="PANTHER" id="PTHR33395">
    <property type="entry name" value="TRANSCRIPTASE, PUTATIVE-RELATED-RELATED"/>
    <property type="match status" value="1"/>
</dbReference>
<comment type="caution">
    <text evidence="1">The sequence shown here is derived from an EMBL/GenBank/DDBJ whole genome shotgun (WGS) entry which is preliminary data.</text>
</comment>
<keyword evidence="2" id="KW-1185">Reference proteome</keyword>
<evidence type="ECO:0008006" key="3">
    <source>
        <dbReference type="Google" id="ProtNLM"/>
    </source>
</evidence>
<dbReference type="AlphaFoldDB" id="A0A8S3V885"/>
<proteinExistence type="predicted"/>
<sequence length="154" mass="17615">MTADLSVQQLVNKPTRGENTLDLMFTSHPGHLERCKTLPPIGNSDHDIVLLDLAAKVTRPKPTSRTINLWKKANMEGINKSLTDNFTEFQTTNFSDINAMWNKFKSIIMKAMTTYVPTKQTKERYSHPWMNTQLRKISNSKQRAYTKAKRGESG</sequence>
<evidence type="ECO:0000313" key="2">
    <source>
        <dbReference type="Proteomes" id="UP000683360"/>
    </source>
</evidence>